<keyword evidence="2" id="KW-1185">Reference proteome</keyword>
<gene>
    <name evidence="1" type="ORF">E5329_19030</name>
</gene>
<evidence type="ECO:0000313" key="1">
    <source>
        <dbReference type="EMBL" id="TGY92630.1"/>
    </source>
</evidence>
<protein>
    <submittedName>
        <fullName evidence="1">Uncharacterized protein</fullName>
    </submittedName>
</protein>
<dbReference type="EMBL" id="SRYA01000046">
    <property type="protein sequence ID" value="TGY92630.1"/>
    <property type="molecule type" value="Genomic_DNA"/>
</dbReference>
<name>A0AC61RRU8_9FIRM</name>
<sequence length="94" mass="10923">MTKTVRQYSNRKNFPERDNSYRRVYSEPGGCEPVSVEAARTSLPSRPLNSLPFCIMMQQGETVSRDGSFLRYGNRVCWQAECAIRFAKVHCNRW</sequence>
<organism evidence="1 2">
    <name type="scientific">Petralouisia muris</name>
    <dbReference type="NCBI Taxonomy" id="3032872"/>
    <lineage>
        <taxon>Bacteria</taxon>
        <taxon>Bacillati</taxon>
        <taxon>Bacillota</taxon>
        <taxon>Clostridia</taxon>
        <taxon>Lachnospirales</taxon>
        <taxon>Lachnospiraceae</taxon>
        <taxon>Petralouisia</taxon>
    </lineage>
</organism>
<dbReference type="Proteomes" id="UP000304953">
    <property type="component" value="Unassembled WGS sequence"/>
</dbReference>
<comment type="caution">
    <text evidence="1">The sequence shown here is derived from an EMBL/GenBank/DDBJ whole genome shotgun (WGS) entry which is preliminary data.</text>
</comment>
<reference evidence="1" key="1">
    <citation type="submission" date="2019-04" db="EMBL/GenBank/DDBJ databases">
        <title>Microbes associate with the intestines of laboratory mice.</title>
        <authorList>
            <person name="Navarre W."/>
            <person name="Wong E."/>
            <person name="Huang K."/>
            <person name="Tropini C."/>
            <person name="Ng K."/>
            <person name="Yu B."/>
        </authorList>
    </citation>
    <scope>NUCLEOTIDE SEQUENCE</scope>
    <source>
        <strain evidence="1">NM01_1-7b</strain>
    </source>
</reference>
<evidence type="ECO:0000313" key="2">
    <source>
        <dbReference type="Proteomes" id="UP000304953"/>
    </source>
</evidence>
<proteinExistence type="predicted"/>
<accession>A0AC61RRU8</accession>